<dbReference type="RefSeq" id="XP_052947186.1">
    <property type="nucleotide sequence ID" value="XM_053092373.1"/>
</dbReference>
<proteinExistence type="inferred from homology"/>
<dbReference type="AlphaFoldDB" id="A0AA38LX26"/>
<keyword evidence="10" id="KW-1185">Reference proteome</keyword>
<dbReference type="GO" id="GO:0042147">
    <property type="term" value="P:retrograde transport, endosome to Golgi"/>
    <property type="evidence" value="ECO:0007669"/>
    <property type="project" value="TreeGrafter"/>
</dbReference>
<dbReference type="GO" id="GO:0019905">
    <property type="term" value="F:syntaxin binding"/>
    <property type="evidence" value="ECO:0007669"/>
    <property type="project" value="TreeGrafter"/>
</dbReference>
<feature type="domain" description="Vps52 C-terminal" evidence="8">
    <location>
        <begin position="250"/>
        <end position="486"/>
    </location>
</feature>
<reference evidence="9" key="1">
    <citation type="journal article" date="2022" name="G3 (Bethesda)">
        <title>High quality genome of the basidiomycete yeast Dioszegia hungarica PDD-24b-2 isolated from cloud water.</title>
        <authorList>
            <person name="Jarrige D."/>
            <person name="Haridas S."/>
            <person name="Bleykasten-Grosshans C."/>
            <person name="Joly M."/>
            <person name="Nadalig T."/>
            <person name="Sancelme M."/>
            <person name="Vuilleumier S."/>
            <person name="Grigoriev I.V."/>
            <person name="Amato P."/>
            <person name="Bringel F."/>
        </authorList>
    </citation>
    <scope>NUCLEOTIDE SEQUENCE</scope>
    <source>
        <strain evidence="9">PDD-24b-2</strain>
    </source>
</reference>
<name>A0AA38LX26_9TREE</name>
<dbReference type="InterPro" id="IPR048319">
    <property type="entry name" value="Vps52_CC"/>
</dbReference>
<evidence type="ECO:0000313" key="9">
    <source>
        <dbReference type="EMBL" id="KAI9637409.1"/>
    </source>
</evidence>
<accession>A0AA38LX26</accession>
<evidence type="ECO:0000256" key="6">
    <source>
        <dbReference type="SAM" id="MobiDB-lite"/>
    </source>
</evidence>
<keyword evidence="5" id="KW-0333">Golgi apparatus</keyword>
<gene>
    <name evidence="9" type="ORF">MKK02DRAFT_43332</name>
</gene>
<evidence type="ECO:0000256" key="4">
    <source>
        <dbReference type="ARBA" id="ARBA00022927"/>
    </source>
</evidence>
<evidence type="ECO:0000259" key="8">
    <source>
        <dbReference type="Pfam" id="PF20655"/>
    </source>
</evidence>
<dbReference type="InterPro" id="IPR048361">
    <property type="entry name" value="Vps52_C"/>
</dbReference>
<dbReference type="GO" id="GO:0006896">
    <property type="term" value="P:Golgi to vacuole transport"/>
    <property type="evidence" value="ECO:0007669"/>
    <property type="project" value="TreeGrafter"/>
</dbReference>
<dbReference type="Pfam" id="PF04129">
    <property type="entry name" value="Vps52_CC"/>
    <property type="match status" value="1"/>
</dbReference>
<dbReference type="GeneID" id="77731578"/>
<dbReference type="EMBL" id="JAKWFO010000004">
    <property type="protein sequence ID" value="KAI9637409.1"/>
    <property type="molecule type" value="Genomic_DNA"/>
</dbReference>
<keyword evidence="3" id="KW-0813">Transport</keyword>
<dbReference type="GO" id="GO:0000938">
    <property type="term" value="C:GARP complex"/>
    <property type="evidence" value="ECO:0007669"/>
    <property type="project" value="TreeGrafter"/>
</dbReference>
<protein>
    <submittedName>
        <fullName evidence="9">Uncharacterized protein</fullName>
    </submittedName>
</protein>
<dbReference type="Pfam" id="PF20655">
    <property type="entry name" value="Vps52_C"/>
    <property type="match status" value="1"/>
</dbReference>
<evidence type="ECO:0000256" key="3">
    <source>
        <dbReference type="ARBA" id="ARBA00022448"/>
    </source>
</evidence>
<evidence type="ECO:0000256" key="1">
    <source>
        <dbReference type="ARBA" id="ARBA00004601"/>
    </source>
</evidence>
<sequence>MIDASMQAGPSRPTEDQSRQQYAKRKQEYIELERNVQASDELLTSLASYLSNFQNDLSAVSGHVADLQQKSDAIEARLRGRKTILPPLNALLNDITIPPALVLTIRDTLPAQNPDLWLTAISQLDDKIQICQSRGKVAAAQEMESVIDGLRAKALIQLPPFLLSLIRPLRSASKGISTNLAVLQTSLLLKYQPFYAFLLRNSPKTAKQVERGYVIAARSYYETALRRYTRALAVIKARTADNDTINLQYAKVEEEGEAVLLYMADDKDFRLPLEGLFRSLLLVLLDNASAEYTFVVRFFAAPASEGQEPDLREADRIWHEVFDPALESCDAFIQSLLLLPPPAIPLLTLIRLNDRVIDLAEFRGANPLISFLQKQKLTLWPLYRKDVDGRVDELKRLVVDAEGKGLAGFMGKGVKDAAVRQVATKYAVLFSATVALSSEADDMMVFSSMTRLRNELVKLINVQAGKLKANQQSYLSTIFEVVMHELVSGPGATTHPKLQAELSYFRTREEEARRRIVA</sequence>
<dbReference type="PANTHER" id="PTHR14190:SF7">
    <property type="entry name" value="VACUOLAR PROTEIN SORTING-ASSOCIATED PROTEIN 52 HOMOLOG"/>
    <property type="match status" value="1"/>
</dbReference>
<dbReference type="PANTHER" id="PTHR14190">
    <property type="entry name" value="SUPPRESSOR OF ACTIN MUTATIONS 2/VACUOLAR PROTEIN SORTING 52"/>
    <property type="match status" value="1"/>
</dbReference>
<feature type="region of interest" description="Disordered" evidence="6">
    <location>
        <begin position="1"/>
        <end position="24"/>
    </location>
</feature>
<evidence type="ECO:0000313" key="10">
    <source>
        <dbReference type="Proteomes" id="UP001164286"/>
    </source>
</evidence>
<organism evidence="9 10">
    <name type="scientific">Dioszegia hungarica</name>
    <dbReference type="NCBI Taxonomy" id="4972"/>
    <lineage>
        <taxon>Eukaryota</taxon>
        <taxon>Fungi</taxon>
        <taxon>Dikarya</taxon>
        <taxon>Basidiomycota</taxon>
        <taxon>Agaricomycotina</taxon>
        <taxon>Tremellomycetes</taxon>
        <taxon>Tremellales</taxon>
        <taxon>Bulleribasidiaceae</taxon>
        <taxon>Dioszegia</taxon>
    </lineage>
</organism>
<evidence type="ECO:0000256" key="5">
    <source>
        <dbReference type="ARBA" id="ARBA00023034"/>
    </source>
</evidence>
<comment type="subcellular location">
    <subcellularLocation>
        <location evidence="1">Golgi apparatus</location>
        <location evidence="1">trans-Golgi network</location>
    </subcellularLocation>
</comment>
<dbReference type="GO" id="GO:0032456">
    <property type="term" value="P:endocytic recycling"/>
    <property type="evidence" value="ECO:0007669"/>
    <property type="project" value="TreeGrafter"/>
</dbReference>
<evidence type="ECO:0000256" key="2">
    <source>
        <dbReference type="ARBA" id="ARBA00008180"/>
    </source>
</evidence>
<dbReference type="Proteomes" id="UP001164286">
    <property type="component" value="Unassembled WGS sequence"/>
</dbReference>
<feature type="domain" description="Vps52 coiled-coil" evidence="7">
    <location>
        <begin position="26"/>
        <end position="198"/>
    </location>
</feature>
<comment type="caution">
    <text evidence="9">The sequence shown here is derived from an EMBL/GenBank/DDBJ whole genome shotgun (WGS) entry which is preliminary data.</text>
</comment>
<dbReference type="InterPro" id="IPR007258">
    <property type="entry name" value="Vps52"/>
</dbReference>
<dbReference type="GO" id="GO:0005829">
    <property type="term" value="C:cytosol"/>
    <property type="evidence" value="ECO:0007669"/>
    <property type="project" value="GOC"/>
</dbReference>
<keyword evidence="4" id="KW-0653">Protein transport</keyword>
<comment type="similarity">
    <text evidence="2">Belongs to the VPS52 family.</text>
</comment>
<evidence type="ECO:0000259" key="7">
    <source>
        <dbReference type="Pfam" id="PF04129"/>
    </source>
</evidence>
<dbReference type="GO" id="GO:0015031">
    <property type="term" value="P:protein transport"/>
    <property type="evidence" value="ECO:0007669"/>
    <property type="project" value="UniProtKB-KW"/>
</dbReference>